<keyword evidence="2" id="KW-1185">Reference proteome</keyword>
<protein>
    <submittedName>
        <fullName evidence="1">Uncharacterized protein</fullName>
    </submittedName>
</protein>
<dbReference type="RefSeq" id="WP_188887474.1">
    <property type="nucleotide sequence ID" value="NZ_BMHY01000001.1"/>
</dbReference>
<dbReference type="EMBL" id="BMHY01000001">
    <property type="protein sequence ID" value="GGG56182.1"/>
    <property type="molecule type" value="Genomic_DNA"/>
</dbReference>
<organism evidence="1 2">
    <name type="scientific">Paenibacillus radicis</name>
    <name type="common">ex Gao et al. 2016</name>
    <dbReference type="NCBI Taxonomy" id="1737354"/>
    <lineage>
        <taxon>Bacteria</taxon>
        <taxon>Bacillati</taxon>
        <taxon>Bacillota</taxon>
        <taxon>Bacilli</taxon>
        <taxon>Bacillales</taxon>
        <taxon>Paenibacillaceae</taxon>
        <taxon>Paenibacillus</taxon>
    </lineage>
</organism>
<accession>A0A917GST0</accession>
<sequence length="109" mass="12918">MRSTTAIVKQWVDDHLDLLNYARQIGDADWQREIIAVLKQAEQQTKELVLNVKAEELWRQFDRINAKMLELYNQLRGTNDAFEIHSLKEEVWALKLKRLELSNLLKQQA</sequence>
<dbReference type="Proteomes" id="UP000600247">
    <property type="component" value="Unassembled WGS sequence"/>
</dbReference>
<comment type="caution">
    <text evidence="1">The sequence shown here is derived from an EMBL/GenBank/DDBJ whole genome shotgun (WGS) entry which is preliminary data.</text>
</comment>
<reference evidence="1 2" key="1">
    <citation type="journal article" date="2014" name="Int. J. Syst. Evol. Microbiol.">
        <title>Complete genome sequence of Corynebacterium casei LMG S-19264T (=DSM 44701T), isolated from a smear-ripened cheese.</title>
        <authorList>
            <consortium name="US DOE Joint Genome Institute (JGI-PGF)"/>
            <person name="Walter F."/>
            <person name="Albersmeier A."/>
            <person name="Kalinowski J."/>
            <person name="Ruckert C."/>
        </authorList>
    </citation>
    <scope>NUCLEOTIDE SEQUENCE [LARGE SCALE GENOMIC DNA]</scope>
    <source>
        <strain evidence="1 2">CGMCC 1.15286</strain>
    </source>
</reference>
<evidence type="ECO:0000313" key="2">
    <source>
        <dbReference type="Proteomes" id="UP000600247"/>
    </source>
</evidence>
<name>A0A917GST0_9BACL</name>
<gene>
    <name evidence="1" type="ORF">GCM10010918_06420</name>
</gene>
<evidence type="ECO:0000313" key="1">
    <source>
        <dbReference type="EMBL" id="GGG56182.1"/>
    </source>
</evidence>
<dbReference type="AlphaFoldDB" id="A0A917GST0"/>
<proteinExistence type="predicted"/>